<keyword evidence="5" id="KW-0560">Oxidoreductase</keyword>
<dbReference type="EMBL" id="DTBD01000035">
    <property type="protein sequence ID" value="HGQ64467.1"/>
    <property type="molecule type" value="Genomic_DNA"/>
</dbReference>
<dbReference type="GO" id="GO:0046872">
    <property type="term" value="F:metal ion binding"/>
    <property type="evidence" value="ECO:0007669"/>
    <property type="project" value="UniProtKB-KW"/>
</dbReference>
<dbReference type="InterPro" id="IPR013149">
    <property type="entry name" value="ADH-like_C"/>
</dbReference>
<sequence length="358" mass="39045">MPEMKKTYRVAFVKEFGKPLVVEEVPMPEPKDREVLIKIYGAGICHTDVHIWKGDWALGGLPPRLPFIISHELVGEIIAKGDKVPDDVKVGQKVLVYAWGWTKDDEWVIKGLGHLNDHPLHLGVTTEGGLREYFLVPDYRFLVDVEGLDDLPAVAPLGCAGLTTYRATKKVLPFLGVDDYVVVVGLGGLGAYQIQWLKALAPYINIVGVDVKDEAIDFVTRIVKLDATVNAAKVDPIKTIMEITRGKGAKVVIDLVANAKTIGTYLNVSSKTGVYLLVGMMGVEATIGPLVPFIASEKSILSTVVGTLQEQIEVVKAAKRGMVNYKAVITKRLKLEEATEALEALEKGKVVGRQVVVL</sequence>
<keyword evidence="3" id="KW-0479">Metal-binding</keyword>
<protein>
    <recommendedName>
        <fullName evidence="10">NAD(P)-dependent alcohol dehydrogenase</fullName>
    </recommendedName>
</protein>
<evidence type="ECO:0000256" key="5">
    <source>
        <dbReference type="ARBA" id="ARBA00023002"/>
    </source>
</evidence>
<dbReference type="SUPFAM" id="SSF50129">
    <property type="entry name" value="GroES-like"/>
    <property type="match status" value="1"/>
</dbReference>
<keyword evidence="4" id="KW-0862">Zinc</keyword>
<evidence type="ECO:0000313" key="8">
    <source>
        <dbReference type="EMBL" id="HGQ36799.1"/>
    </source>
</evidence>
<dbReference type="Gene3D" id="3.40.50.720">
    <property type="entry name" value="NAD(P)-binding Rossmann-like Domain"/>
    <property type="match status" value="1"/>
</dbReference>
<dbReference type="Pfam" id="PF08240">
    <property type="entry name" value="ADH_N"/>
    <property type="match status" value="1"/>
</dbReference>
<evidence type="ECO:0000259" key="7">
    <source>
        <dbReference type="Pfam" id="PF08240"/>
    </source>
</evidence>
<organism evidence="9">
    <name type="scientific">Ignisphaera aggregans</name>
    <dbReference type="NCBI Taxonomy" id="334771"/>
    <lineage>
        <taxon>Archaea</taxon>
        <taxon>Thermoproteota</taxon>
        <taxon>Thermoprotei</taxon>
        <taxon>Desulfurococcales</taxon>
        <taxon>Desulfurococcaceae</taxon>
        <taxon>Ignisphaera</taxon>
    </lineage>
</organism>
<reference evidence="9" key="1">
    <citation type="journal article" date="2020" name="mSystems">
        <title>Genome- and Community-Level Interaction Insights into Carbon Utilization and Element Cycling Functions of Hydrothermarchaeota in Hydrothermal Sediment.</title>
        <authorList>
            <person name="Zhou Z."/>
            <person name="Liu Y."/>
            <person name="Xu W."/>
            <person name="Pan J."/>
            <person name="Luo Z.H."/>
            <person name="Li M."/>
        </authorList>
    </citation>
    <scope>NUCLEOTIDE SEQUENCE [LARGE SCALE GENOMIC DNA]</scope>
    <source>
        <strain evidence="9">SpSt-637</strain>
        <strain evidence="8">SpSt-667</strain>
    </source>
</reference>
<comment type="cofactor">
    <cofactor evidence="1">
        <name>Zn(2+)</name>
        <dbReference type="ChEBI" id="CHEBI:29105"/>
    </cofactor>
</comment>
<accession>A0A7C4NMI5</accession>
<evidence type="ECO:0000313" key="9">
    <source>
        <dbReference type="EMBL" id="HGQ64467.1"/>
    </source>
</evidence>
<evidence type="ECO:0000256" key="2">
    <source>
        <dbReference type="ARBA" id="ARBA00008072"/>
    </source>
</evidence>
<dbReference type="InterPro" id="IPR011032">
    <property type="entry name" value="GroES-like_sf"/>
</dbReference>
<feature type="domain" description="Alcohol dehydrogenase-like N-terminal" evidence="7">
    <location>
        <begin position="32"/>
        <end position="140"/>
    </location>
</feature>
<evidence type="ECO:0000256" key="3">
    <source>
        <dbReference type="ARBA" id="ARBA00022723"/>
    </source>
</evidence>
<evidence type="ECO:0000256" key="1">
    <source>
        <dbReference type="ARBA" id="ARBA00001947"/>
    </source>
</evidence>
<feature type="domain" description="Alcohol dehydrogenase-like C-terminal" evidence="6">
    <location>
        <begin position="188"/>
        <end position="313"/>
    </location>
</feature>
<dbReference type="InterPro" id="IPR036291">
    <property type="entry name" value="NAD(P)-bd_dom_sf"/>
</dbReference>
<comment type="similarity">
    <text evidence="2">Belongs to the zinc-containing alcohol dehydrogenase family.</text>
</comment>
<evidence type="ECO:0008006" key="10">
    <source>
        <dbReference type="Google" id="ProtNLM"/>
    </source>
</evidence>
<dbReference type="EMBL" id="DTCK01000048">
    <property type="protein sequence ID" value="HGQ36799.1"/>
    <property type="molecule type" value="Genomic_DNA"/>
</dbReference>
<dbReference type="InterPro" id="IPR013154">
    <property type="entry name" value="ADH-like_N"/>
</dbReference>
<comment type="caution">
    <text evidence="9">The sequence shown here is derived from an EMBL/GenBank/DDBJ whole genome shotgun (WGS) entry which is preliminary data.</text>
</comment>
<proteinExistence type="inferred from homology"/>
<evidence type="ECO:0000256" key="4">
    <source>
        <dbReference type="ARBA" id="ARBA00022833"/>
    </source>
</evidence>
<dbReference type="PANTHER" id="PTHR42940:SF8">
    <property type="entry name" value="VACUOLAR PROTEIN SORTING-ASSOCIATED PROTEIN 11"/>
    <property type="match status" value="1"/>
</dbReference>
<dbReference type="GO" id="GO:0016491">
    <property type="term" value="F:oxidoreductase activity"/>
    <property type="evidence" value="ECO:0007669"/>
    <property type="project" value="UniProtKB-KW"/>
</dbReference>
<dbReference type="PANTHER" id="PTHR42940">
    <property type="entry name" value="ALCOHOL DEHYDROGENASE 1-RELATED"/>
    <property type="match status" value="1"/>
</dbReference>
<gene>
    <name evidence="9" type="ORF">ENU08_04405</name>
    <name evidence="8" type="ORF">ENU41_09035</name>
</gene>
<evidence type="ECO:0000259" key="6">
    <source>
        <dbReference type="Pfam" id="PF00107"/>
    </source>
</evidence>
<dbReference type="Pfam" id="PF00107">
    <property type="entry name" value="ADH_zinc_N"/>
    <property type="match status" value="1"/>
</dbReference>
<dbReference type="SUPFAM" id="SSF51735">
    <property type="entry name" value="NAD(P)-binding Rossmann-fold domains"/>
    <property type="match status" value="1"/>
</dbReference>
<dbReference type="Gene3D" id="3.90.180.10">
    <property type="entry name" value="Medium-chain alcohol dehydrogenases, catalytic domain"/>
    <property type="match status" value="1"/>
</dbReference>
<dbReference type="AlphaFoldDB" id="A0A7C4NMI5"/>
<name>A0A7C4NMI5_9CREN</name>